<gene>
    <name evidence="11" type="primary">dfrA</name>
    <name evidence="11" type="ORF">GCM10007096_17680</name>
</gene>
<comment type="caution">
    <text evidence="11">The sequence shown here is derived from an EMBL/GenBank/DDBJ whole genome shotgun (WGS) entry which is preliminary data.</text>
</comment>
<dbReference type="EMBL" id="BMFV01000011">
    <property type="protein sequence ID" value="GGH80774.1"/>
    <property type="molecule type" value="Genomic_DNA"/>
</dbReference>
<dbReference type="EC" id="1.5.1.3" evidence="3 8"/>
<dbReference type="GO" id="GO:0006730">
    <property type="term" value="P:one-carbon metabolic process"/>
    <property type="evidence" value="ECO:0007669"/>
    <property type="project" value="UniProtKB-KW"/>
</dbReference>
<dbReference type="InterPro" id="IPR012259">
    <property type="entry name" value="DHFR"/>
</dbReference>
<feature type="domain" description="DHFR" evidence="10">
    <location>
        <begin position="1"/>
        <end position="158"/>
    </location>
</feature>
<evidence type="ECO:0000256" key="4">
    <source>
        <dbReference type="ARBA" id="ARBA00022563"/>
    </source>
</evidence>
<evidence type="ECO:0000256" key="9">
    <source>
        <dbReference type="RuleBase" id="RU004474"/>
    </source>
</evidence>
<evidence type="ECO:0000259" key="10">
    <source>
        <dbReference type="PROSITE" id="PS51330"/>
    </source>
</evidence>
<evidence type="ECO:0000313" key="12">
    <source>
        <dbReference type="Proteomes" id="UP000656813"/>
    </source>
</evidence>
<reference evidence="11" key="1">
    <citation type="journal article" date="2014" name="Int. J. Syst. Evol. Microbiol.">
        <title>Complete genome sequence of Corynebacterium casei LMG S-19264T (=DSM 44701T), isolated from a smear-ripened cheese.</title>
        <authorList>
            <consortium name="US DOE Joint Genome Institute (JGI-PGF)"/>
            <person name="Walter F."/>
            <person name="Albersmeier A."/>
            <person name="Kalinowski J."/>
            <person name="Ruckert C."/>
        </authorList>
    </citation>
    <scope>NUCLEOTIDE SEQUENCE</scope>
    <source>
        <strain evidence="11">CGMCC 1.12777</strain>
    </source>
</reference>
<keyword evidence="6 8" id="KW-0560">Oxidoreductase</keyword>
<comment type="function">
    <text evidence="7 8">Key enzyme in folate metabolism. Catalyzes an essential reaction for de novo glycine and purine synthesis, and for DNA precursor synthesis.</text>
</comment>
<dbReference type="InterPro" id="IPR017925">
    <property type="entry name" value="DHFR_CS"/>
</dbReference>
<dbReference type="GO" id="GO:0046654">
    <property type="term" value="P:tetrahydrofolate biosynthetic process"/>
    <property type="evidence" value="ECO:0007669"/>
    <property type="project" value="UniProtKB-UniPathway"/>
</dbReference>
<dbReference type="AlphaFoldDB" id="A0A8J2ZV56"/>
<reference evidence="11" key="2">
    <citation type="submission" date="2020-09" db="EMBL/GenBank/DDBJ databases">
        <authorList>
            <person name="Sun Q."/>
            <person name="Zhou Y."/>
        </authorList>
    </citation>
    <scope>NUCLEOTIDE SEQUENCE</scope>
    <source>
        <strain evidence="11">CGMCC 1.12777</strain>
    </source>
</reference>
<dbReference type="FunFam" id="3.40.430.10:FF:000001">
    <property type="entry name" value="Dihydrofolate reductase"/>
    <property type="match status" value="1"/>
</dbReference>
<dbReference type="Proteomes" id="UP000656813">
    <property type="component" value="Unassembled WGS sequence"/>
</dbReference>
<protein>
    <recommendedName>
        <fullName evidence="3 8">Dihydrofolate reductase</fullName>
        <ecNumber evidence="3 8">1.5.1.3</ecNumber>
    </recommendedName>
</protein>
<name>A0A8J2ZV56_9BACL</name>
<evidence type="ECO:0000256" key="2">
    <source>
        <dbReference type="ARBA" id="ARBA00009539"/>
    </source>
</evidence>
<dbReference type="SUPFAM" id="SSF53597">
    <property type="entry name" value="Dihydrofolate reductase-like"/>
    <property type="match status" value="1"/>
</dbReference>
<accession>A0A8J2ZV56</accession>
<dbReference type="PIRSF" id="PIRSF000194">
    <property type="entry name" value="DHFR"/>
    <property type="match status" value="1"/>
</dbReference>
<dbReference type="GO" id="GO:0046452">
    <property type="term" value="P:dihydrofolate metabolic process"/>
    <property type="evidence" value="ECO:0007669"/>
    <property type="project" value="TreeGrafter"/>
</dbReference>
<dbReference type="PROSITE" id="PS51330">
    <property type="entry name" value="DHFR_2"/>
    <property type="match status" value="1"/>
</dbReference>
<evidence type="ECO:0000256" key="8">
    <source>
        <dbReference type="PIRNR" id="PIRNR000194"/>
    </source>
</evidence>
<dbReference type="PRINTS" id="PR00070">
    <property type="entry name" value="DHFR"/>
</dbReference>
<organism evidence="11 12">
    <name type="scientific">Pullulanibacillus pueri</name>
    <dbReference type="NCBI Taxonomy" id="1437324"/>
    <lineage>
        <taxon>Bacteria</taxon>
        <taxon>Bacillati</taxon>
        <taxon>Bacillota</taxon>
        <taxon>Bacilli</taxon>
        <taxon>Bacillales</taxon>
        <taxon>Sporolactobacillaceae</taxon>
        <taxon>Pullulanibacillus</taxon>
    </lineage>
</organism>
<dbReference type="GO" id="GO:0004146">
    <property type="term" value="F:dihydrofolate reductase activity"/>
    <property type="evidence" value="ECO:0007669"/>
    <property type="project" value="UniProtKB-EC"/>
</dbReference>
<dbReference type="GO" id="GO:0046655">
    <property type="term" value="P:folic acid metabolic process"/>
    <property type="evidence" value="ECO:0007669"/>
    <property type="project" value="TreeGrafter"/>
</dbReference>
<evidence type="ECO:0000256" key="1">
    <source>
        <dbReference type="ARBA" id="ARBA00004903"/>
    </source>
</evidence>
<keyword evidence="4 8" id="KW-0554">One-carbon metabolism</keyword>
<proteinExistence type="inferred from homology"/>
<dbReference type="InterPro" id="IPR001796">
    <property type="entry name" value="DHFR_dom"/>
</dbReference>
<dbReference type="InterPro" id="IPR024072">
    <property type="entry name" value="DHFR-like_dom_sf"/>
</dbReference>
<evidence type="ECO:0000256" key="6">
    <source>
        <dbReference type="ARBA" id="ARBA00023002"/>
    </source>
</evidence>
<dbReference type="PROSITE" id="PS00075">
    <property type="entry name" value="DHFR_1"/>
    <property type="match status" value="1"/>
</dbReference>
<keyword evidence="12" id="KW-1185">Reference proteome</keyword>
<keyword evidence="5 8" id="KW-0521">NADP</keyword>
<comment type="similarity">
    <text evidence="2 8 9">Belongs to the dihydrofolate reductase family.</text>
</comment>
<dbReference type="PANTHER" id="PTHR48069:SF3">
    <property type="entry name" value="DIHYDROFOLATE REDUCTASE"/>
    <property type="match status" value="1"/>
</dbReference>
<comment type="pathway">
    <text evidence="1 8">Cofactor biosynthesis; tetrahydrofolate biosynthesis; 5,6,7,8-tetrahydrofolate from 7,8-dihydrofolate: step 1/1.</text>
</comment>
<comment type="catalytic activity">
    <reaction evidence="8">
        <text>(6S)-5,6,7,8-tetrahydrofolate + NADP(+) = 7,8-dihydrofolate + NADPH + H(+)</text>
        <dbReference type="Rhea" id="RHEA:15009"/>
        <dbReference type="ChEBI" id="CHEBI:15378"/>
        <dbReference type="ChEBI" id="CHEBI:57451"/>
        <dbReference type="ChEBI" id="CHEBI:57453"/>
        <dbReference type="ChEBI" id="CHEBI:57783"/>
        <dbReference type="ChEBI" id="CHEBI:58349"/>
        <dbReference type="EC" id="1.5.1.3"/>
    </reaction>
</comment>
<dbReference type="Gene3D" id="3.40.430.10">
    <property type="entry name" value="Dihydrofolate Reductase, subunit A"/>
    <property type="match status" value="1"/>
</dbReference>
<dbReference type="GO" id="GO:0005829">
    <property type="term" value="C:cytosol"/>
    <property type="evidence" value="ECO:0007669"/>
    <property type="project" value="TreeGrafter"/>
</dbReference>
<dbReference type="PANTHER" id="PTHR48069">
    <property type="entry name" value="DIHYDROFOLATE REDUCTASE"/>
    <property type="match status" value="1"/>
</dbReference>
<evidence type="ECO:0000256" key="3">
    <source>
        <dbReference type="ARBA" id="ARBA00012856"/>
    </source>
</evidence>
<evidence type="ECO:0000256" key="5">
    <source>
        <dbReference type="ARBA" id="ARBA00022857"/>
    </source>
</evidence>
<evidence type="ECO:0000313" key="11">
    <source>
        <dbReference type="EMBL" id="GGH80774.1"/>
    </source>
</evidence>
<dbReference type="Pfam" id="PF00186">
    <property type="entry name" value="DHFR_1"/>
    <property type="match status" value="1"/>
</dbReference>
<dbReference type="UniPathway" id="UPA00077">
    <property type="reaction ID" value="UER00158"/>
</dbReference>
<dbReference type="CDD" id="cd00209">
    <property type="entry name" value="DHFR"/>
    <property type="match status" value="1"/>
</dbReference>
<dbReference type="RefSeq" id="WP_188497042.1">
    <property type="nucleotide sequence ID" value="NZ_BMFV01000011.1"/>
</dbReference>
<sequence>MMAFLLAMDENHLIGKGNNLPWHLPADLKYFKHLTMGHAIVMGRKTYESIGKPLPGRTNIILTKDSGYQAEGCLVFHSPEDILTYLKKEKEWFVIGGAGAFKAFKSQVERLYVTYIHHQFEGDTFFNFNFDDWTLASKKEGSVDEKNKYAHDFLVYERNSK</sequence>
<evidence type="ECO:0000256" key="7">
    <source>
        <dbReference type="ARBA" id="ARBA00025067"/>
    </source>
</evidence>
<dbReference type="GO" id="GO:0070401">
    <property type="term" value="F:NADP+ binding"/>
    <property type="evidence" value="ECO:0007669"/>
    <property type="project" value="UniProtKB-ARBA"/>
</dbReference>